<evidence type="ECO:0000256" key="2">
    <source>
        <dbReference type="ARBA" id="ARBA00022651"/>
    </source>
</evidence>
<dbReference type="InterPro" id="IPR006710">
    <property type="entry name" value="Glyco_hydro_43"/>
</dbReference>
<evidence type="ECO:0000256" key="3">
    <source>
        <dbReference type="ARBA" id="ARBA00022801"/>
    </source>
</evidence>
<organism evidence="8 9">
    <name type="scientific">Halosaccharopolyspora lacisalsi</name>
    <dbReference type="NCBI Taxonomy" id="1000566"/>
    <lineage>
        <taxon>Bacteria</taxon>
        <taxon>Bacillati</taxon>
        <taxon>Actinomycetota</taxon>
        <taxon>Actinomycetes</taxon>
        <taxon>Pseudonocardiales</taxon>
        <taxon>Pseudonocardiaceae</taxon>
        <taxon>Halosaccharopolyspora</taxon>
    </lineage>
</organism>
<dbReference type="Proteomes" id="UP000569329">
    <property type="component" value="Unassembled WGS sequence"/>
</dbReference>
<evidence type="ECO:0000256" key="4">
    <source>
        <dbReference type="ARBA" id="ARBA00023277"/>
    </source>
</evidence>
<dbReference type="Gene3D" id="2.115.10.20">
    <property type="entry name" value="Glycosyl hydrolase domain, family 43"/>
    <property type="match status" value="1"/>
</dbReference>
<evidence type="ECO:0000256" key="6">
    <source>
        <dbReference type="PIRSR" id="PIRSR606710-2"/>
    </source>
</evidence>
<dbReference type="InterPro" id="IPR023296">
    <property type="entry name" value="Glyco_hydro_beta-prop_sf"/>
</dbReference>
<feature type="site" description="Important for catalytic activity, responsible for pKa modulation of the active site Glu and correct orientation of both the proton donor and substrate" evidence="6">
    <location>
        <position position="215"/>
    </location>
</feature>
<evidence type="ECO:0000256" key="1">
    <source>
        <dbReference type="ARBA" id="ARBA00009865"/>
    </source>
</evidence>
<evidence type="ECO:0000256" key="5">
    <source>
        <dbReference type="ARBA" id="ARBA00023295"/>
    </source>
</evidence>
<dbReference type="PANTHER" id="PTHR43772:SF2">
    <property type="entry name" value="PUTATIVE (AFU_ORTHOLOGUE AFUA_2G04480)-RELATED"/>
    <property type="match status" value="1"/>
</dbReference>
<gene>
    <name evidence="8" type="ORF">FHX42_001641</name>
</gene>
<reference evidence="8 9" key="1">
    <citation type="submission" date="2020-07" db="EMBL/GenBank/DDBJ databases">
        <title>Sequencing the genomes of 1000 actinobacteria strains.</title>
        <authorList>
            <person name="Klenk H.-P."/>
        </authorList>
    </citation>
    <scope>NUCLEOTIDE SEQUENCE [LARGE SCALE GENOMIC DNA]</scope>
    <source>
        <strain evidence="8 9">DSM 45975</strain>
    </source>
</reference>
<sequence length="737" mass="80265">MSVRLSRLLSVLITVPWVMTVALTGAASASGQPGDRITTNATYHNDAGVVGADPHVFFDEDSGYYYAYTTKGADPGYRFGIYRSPDLVTWEHVPGGALDVDDGTQWGHDWFWAPEVYHNSETDLYYLFYSARLNENVAEHFRHPDFEEPSKLGVAVAESPRGPFRNITDHPIDYRPYDPEYHDVNQIMGPEQKKPPETLAEGRTAPLGTYIPSIDPNVFFDDNGRIYLYFSRNAYRNWVWDHERGKYIETSNIYAVELTTEWWHDPTGRTMPTVRPRYVNANKDPQDPPGVRKDGFTPILNYRSDKQEWENAHVNDYRESGGELKDRRWEEGSTVVKRYRNVDGKRVPVYYLLYSANHYKSSEYGVGYAVSDSPLGPWRKSDDNPILRQDPRLPMYSTGHGDVVRSPDGSELYYVHHGRPSPTSNRRLYTERMRFLPEQPDVSGAASLAIDQSVGDEPIPSGVAPYSLTTDESLIDVGGREPTELRWTVSSAAGAAMDLSDPLNRVAVTLGPSSSVVVDSDADSATVSGDQAGVTALTLRYQRRRAGGDHADVDNIFAAGTAGERHEPVAATIPVVGCTSTITGTRTAALRIDRGVICLKGATVTGPVHVASGASLVAVGSTIAGPVRARDAGSVWLSDTTVSGPVDIRGATGLVRLDGTTITGPVAVTASPAAITIARSVVHGSVTLRGNLGERAISVGDNIIDGLLKCTGNASKPTDVLHPNSVHASSSGQCGKV</sequence>
<dbReference type="GO" id="GO:0004553">
    <property type="term" value="F:hydrolase activity, hydrolyzing O-glycosyl compounds"/>
    <property type="evidence" value="ECO:0007669"/>
    <property type="project" value="InterPro"/>
</dbReference>
<evidence type="ECO:0000313" key="9">
    <source>
        <dbReference type="Proteomes" id="UP000569329"/>
    </source>
</evidence>
<comment type="caution">
    <text evidence="8">The sequence shown here is derived from an EMBL/GenBank/DDBJ whole genome shotgun (WGS) entry which is preliminary data.</text>
</comment>
<comment type="similarity">
    <text evidence="1">Belongs to the glycosyl hydrolase 43 family.</text>
</comment>
<evidence type="ECO:0000256" key="7">
    <source>
        <dbReference type="SAM" id="SignalP"/>
    </source>
</evidence>
<dbReference type="InterPro" id="IPR052176">
    <property type="entry name" value="Glycosyl_Hydrlase_43_Enz"/>
</dbReference>
<dbReference type="SUPFAM" id="SSF75005">
    <property type="entry name" value="Arabinanase/levansucrase/invertase"/>
    <property type="match status" value="1"/>
</dbReference>
<keyword evidence="5" id="KW-0326">Glycosidase</keyword>
<keyword evidence="9" id="KW-1185">Reference proteome</keyword>
<keyword evidence="7" id="KW-0732">Signal</keyword>
<name>A0A839DS12_9PSEU</name>
<dbReference type="PANTHER" id="PTHR43772">
    <property type="entry name" value="ENDO-1,4-BETA-XYLANASE"/>
    <property type="match status" value="1"/>
</dbReference>
<dbReference type="Pfam" id="PF04616">
    <property type="entry name" value="Glyco_hydro_43"/>
    <property type="match status" value="2"/>
</dbReference>
<protein>
    <submittedName>
        <fullName evidence="8">Beta-xylosidase</fullName>
    </submittedName>
</protein>
<evidence type="ECO:0000313" key="8">
    <source>
        <dbReference type="EMBL" id="MBA8824294.1"/>
    </source>
</evidence>
<feature type="chain" id="PRO_5039502232" evidence="7">
    <location>
        <begin position="30"/>
        <end position="737"/>
    </location>
</feature>
<keyword evidence="2" id="KW-0858">Xylan degradation</keyword>
<proteinExistence type="inferred from homology"/>
<feature type="signal peptide" evidence="7">
    <location>
        <begin position="1"/>
        <end position="29"/>
    </location>
</feature>
<dbReference type="RefSeq" id="WP_328795973.1">
    <property type="nucleotide sequence ID" value="NZ_JACGWZ010000002.1"/>
</dbReference>
<keyword evidence="2" id="KW-0624">Polysaccharide degradation</keyword>
<dbReference type="EMBL" id="JACGWZ010000002">
    <property type="protein sequence ID" value="MBA8824294.1"/>
    <property type="molecule type" value="Genomic_DNA"/>
</dbReference>
<accession>A0A839DS12</accession>
<dbReference type="CDD" id="cd08991">
    <property type="entry name" value="GH43_HoAraf43-like"/>
    <property type="match status" value="1"/>
</dbReference>
<dbReference type="GO" id="GO:0045493">
    <property type="term" value="P:xylan catabolic process"/>
    <property type="evidence" value="ECO:0007669"/>
    <property type="project" value="UniProtKB-KW"/>
</dbReference>
<keyword evidence="4" id="KW-0119">Carbohydrate metabolism</keyword>
<dbReference type="AlphaFoldDB" id="A0A839DS12"/>
<keyword evidence="3" id="KW-0378">Hydrolase</keyword>